<comment type="caution">
    <text evidence="2">The sequence shown here is derived from an EMBL/GenBank/DDBJ whole genome shotgun (WGS) entry which is preliminary data.</text>
</comment>
<proteinExistence type="predicted"/>
<reference evidence="2 3" key="2">
    <citation type="journal article" date="2017" name="Front. Plant Sci.">
        <title>Gene Classification and Mining of Molecular Markers Useful in Red Clover (Trifolium pratense) Breeding.</title>
        <authorList>
            <person name="Istvanek J."/>
            <person name="Dluhosova J."/>
            <person name="Dluhos P."/>
            <person name="Patkova L."/>
            <person name="Nedelnik J."/>
            <person name="Repkova J."/>
        </authorList>
    </citation>
    <scope>NUCLEOTIDE SEQUENCE [LARGE SCALE GENOMIC DNA]</scope>
    <source>
        <strain evidence="3">cv. Tatra</strain>
        <tissue evidence="2">Young leaves</tissue>
    </source>
</reference>
<evidence type="ECO:0000313" key="2">
    <source>
        <dbReference type="EMBL" id="PNX66973.1"/>
    </source>
</evidence>
<evidence type="ECO:0000259" key="1">
    <source>
        <dbReference type="Pfam" id="PF13966"/>
    </source>
</evidence>
<name>A0A2K3KL52_TRIPR</name>
<dbReference type="InterPro" id="IPR026960">
    <property type="entry name" value="RVT-Znf"/>
</dbReference>
<organism evidence="2 3">
    <name type="scientific">Trifolium pratense</name>
    <name type="common">Red clover</name>
    <dbReference type="NCBI Taxonomy" id="57577"/>
    <lineage>
        <taxon>Eukaryota</taxon>
        <taxon>Viridiplantae</taxon>
        <taxon>Streptophyta</taxon>
        <taxon>Embryophyta</taxon>
        <taxon>Tracheophyta</taxon>
        <taxon>Spermatophyta</taxon>
        <taxon>Magnoliopsida</taxon>
        <taxon>eudicotyledons</taxon>
        <taxon>Gunneridae</taxon>
        <taxon>Pentapetalae</taxon>
        <taxon>rosids</taxon>
        <taxon>fabids</taxon>
        <taxon>Fabales</taxon>
        <taxon>Fabaceae</taxon>
        <taxon>Papilionoideae</taxon>
        <taxon>50 kb inversion clade</taxon>
        <taxon>NPAAA clade</taxon>
        <taxon>Hologalegina</taxon>
        <taxon>IRL clade</taxon>
        <taxon>Trifolieae</taxon>
        <taxon>Trifolium</taxon>
    </lineage>
</organism>
<evidence type="ECO:0000313" key="3">
    <source>
        <dbReference type="Proteomes" id="UP000236291"/>
    </source>
</evidence>
<dbReference type="Pfam" id="PF13966">
    <property type="entry name" value="zf-RVT"/>
    <property type="match status" value="1"/>
</dbReference>
<protein>
    <recommendedName>
        <fullName evidence="1">Reverse transcriptase zinc-binding domain-containing protein</fullName>
    </recommendedName>
</protein>
<feature type="non-terminal residue" evidence="2">
    <location>
        <position position="235"/>
    </location>
</feature>
<dbReference type="EMBL" id="ASHM01100651">
    <property type="protein sequence ID" value="PNX66973.1"/>
    <property type="molecule type" value="Genomic_DNA"/>
</dbReference>
<sequence length="235" mass="27205">MLWNLINKPDDLWCKVLYSKYGRNKDLRVTISSQPYDSPLWKAFDGIWEKFQHNIVRQLGDGNNINFWPDKWTPGGTSFLSVTNQIIIDTTLCVRDVLTLSGEWDFDFLTSNLPSNFYFQALAIPVPMDIDGKDTIGWGGTNTRNFTVKSAHENQNIRAQPIEGDWKAVWSWKGPHRIQTFMWMATHDRLLTNFRRSKWGVGASPICSRCDRVNETLIHVLRDCPVATQTWIRLV</sequence>
<gene>
    <name evidence="2" type="ORF">L195_g055376</name>
</gene>
<accession>A0A2K3KL52</accession>
<dbReference type="AlphaFoldDB" id="A0A2K3KL52"/>
<dbReference type="Proteomes" id="UP000236291">
    <property type="component" value="Unassembled WGS sequence"/>
</dbReference>
<reference evidence="2 3" key="1">
    <citation type="journal article" date="2014" name="Am. J. Bot.">
        <title>Genome assembly and annotation for red clover (Trifolium pratense; Fabaceae).</title>
        <authorList>
            <person name="Istvanek J."/>
            <person name="Jaros M."/>
            <person name="Krenek A."/>
            <person name="Repkova J."/>
        </authorList>
    </citation>
    <scope>NUCLEOTIDE SEQUENCE [LARGE SCALE GENOMIC DNA]</scope>
    <source>
        <strain evidence="3">cv. Tatra</strain>
        <tissue evidence="2">Young leaves</tissue>
    </source>
</reference>
<feature type="domain" description="Reverse transcriptase zinc-binding" evidence="1">
    <location>
        <begin position="146"/>
        <end position="231"/>
    </location>
</feature>